<keyword evidence="1" id="KW-0812">Transmembrane</keyword>
<comment type="caution">
    <text evidence="3">The sequence shown here is derived from an EMBL/GenBank/DDBJ whole genome shotgun (WGS) entry which is preliminary data.</text>
</comment>
<feature type="transmembrane region" description="Helical" evidence="1">
    <location>
        <begin position="29"/>
        <end position="52"/>
    </location>
</feature>
<keyword evidence="4" id="KW-1185">Reference proteome</keyword>
<accession>A0A8S1M839</accession>
<keyword evidence="1" id="KW-1133">Transmembrane helix</keyword>
<proteinExistence type="predicted"/>
<evidence type="ECO:0000259" key="2">
    <source>
        <dbReference type="Pfam" id="PF10192"/>
    </source>
</evidence>
<dbReference type="Proteomes" id="UP000688137">
    <property type="component" value="Unassembled WGS sequence"/>
</dbReference>
<reference evidence="3" key="1">
    <citation type="submission" date="2021-01" db="EMBL/GenBank/DDBJ databases">
        <authorList>
            <consortium name="Genoscope - CEA"/>
            <person name="William W."/>
        </authorList>
    </citation>
    <scope>NUCLEOTIDE SEQUENCE</scope>
</reference>
<evidence type="ECO:0000256" key="1">
    <source>
        <dbReference type="SAM" id="Phobius"/>
    </source>
</evidence>
<name>A0A8S1M839_PARPR</name>
<dbReference type="Pfam" id="PF10192">
    <property type="entry name" value="GPR180-TMEM145_TM"/>
    <property type="match status" value="1"/>
</dbReference>
<dbReference type="GO" id="GO:0019236">
    <property type="term" value="P:response to pheromone"/>
    <property type="evidence" value="ECO:0007669"/>
    <property type="project" value="InterPro"/>
</dbReference>
<evidence type="ECO:0000313" key="3">
    <source>
        <dbReference type="EMBL" id="CAD8074972.1"/>
    </source>
</evidence>
<sequence length="68" mass="7723">MILICQSIIMIIIKYFDGSLDKYHNFYGIGGWLLMLSKIGLTFLNSIGIYNLSKQVKKKQSIVLIAIV</sequence>
<dbReference type="AlphaFoldDB" id="A0A8S1M839"/>
<dbReference type="EMBL" id="CAJJDM010000053">
    <property type="protein sequence ID" value="CAD8074972.1"/>
    <property type="molecule type" value="Genomic_DNA"/>
</dbReference>
<organism evidence="3 4">
    <name type="scientific">Paramecium primaurelia</name>
    <dbReference type="NCBI Taxonomy" id="5886"/>
    <lineage>
        <taxon>Eukaryota</taxon>
        <taxon>Sar</taxon>
        <taxon>Alveolata</taxon>
        <taxon>Ciliophora</taxon>
        <taxon>Intramacronucleata</taxon>
        <taxon>Oligohymenophorea</taxon>
        <taxon>Peniculida</taxon>
        <taxon>Parameciidae</taxon>
        <taxon>Paramecium</taxon>
    </lineage>
</organism>
<gene>
    <name evidence="3" type="ORF">PPRIM_AZ9-3.1.T0530247</name>
</gene>
<evidence type="ECO:0000313" key="4">
    <source>
        <dbReference type="Proteomes" id="UP000688137"/>
    </source>
</evidence>
<feature type="domain" description="GPR180/TMEM145 transmembrane" evidence="2">
    <location>
        <begin position="1"/>
        <end position="66"/>
    </location>
</feature>
<dbReference type="GO" id="GO:0007186">
    <property type="term" value="P:G protein-coupled receptor signaling pathway"/>
    <property type="evidence" value="ECO:0007669"/>
    <property type="project" value="InterPro"/>
</dbReference>
<keyword evidence="1" id="KW-0472">Membrane</keyword>
<dbReference type="InterPro" id="IPR019336">
    <property type="entry name" value="GPR180/TMEM145_TM"/>
</dbReference>
<protein>
    <recommendedName>
        <fullName evidence="2">GPR180/TMEM145 transmembrane domain-containing protein</fullName>
    </recommendedName>
</protein>